<dbReference type="PANTHER" id="PTHR30086">
    <property type="entry name" value="ARGININE EXPORTER PROTEIN ARGO"/>
    <property type="match status" value="1"/>
</dbReference>
<keyword evidence="2" id="KW-1003">Cell membrane</keyword>
<keyword evidence="8" id="KW-1185">Reference proteome</keyword>
<evidence type="ECO:0000256" key="2">
    <source>
        <dbReference type="ARBA" id="ARBA00022475"/>
    </source>
</evidence>
<keyword evidence="3 6" id="KW-0812">Transmembrane</keyword>
<keyword evidence="4 6" id="KW-1133">Transmembrane helix</keyword>
<feature type="transmembrane region" description="Helical" evidence="6">
    <location>
        <begin position="71"/>
        <end position="94"/>
    </location>
</feature>
<feature type="transmembrane region" description="Helical" evidence="6">
    <location>
        <begin position="114"/>
        <end position="135"/>
    </location>
</feature>
<evidence type="ECO:0000313" key="7">
    <source>
        <dbReference type="EMBL" id="EAQ97714.1"/>
    </source>
</evidence>
<comment type="caution">
    <text evidence="7">The sequence shown here is derived from an EMBL/GenBank/DDBJ whole genome shotgun (WGS) entry which is preliminary data.</text>
</comment>
<dbReference type="eggNOG" id="COG1280">
    <property type="taxonomic scope" value="Bacteria"/>
</dbReference>
<reference evidence="7 8" key="2">
    <citation type="journal article" date="2009" name="PLoS ONE">
        <title>The photosynthetic apparatus and its regulation in the aerobic gammaproteobacterium Congregibacter litoralis gen. nov., sp. nov.</title>
        <authorList>
            <person name="Spring S."/>
            <person name="Lunsdorf H."/>
            <person name="Fuchs B.M."/>
            <person name="Tindall B.J."/>
        </authorList>
    </citation>
    <scope>NUCLEOTIDE SEQUENCE [LARGE SCALE GENOMIC DNA]</scope>
    <source>
        <strain evidence="7">KT71</strain>
    </source>
</reference>
<dbReference type="InterPro" id="IPR001123">
    <property type="entry name" value="LeuE-type"/>
</dbReference>
<protein>
    <submittedName>
        <fullName evidence="7">Putative threonine efflux protein</fullName>
    </submittedName>
</protein>
<dbReference type="PANTHER" id="PTHR30086:SF16">
    <property type="entry name" value="AMINO ACID EFFLUX PERMEASE RHTB FAMILY"/>
    <property type="match status" value="1"/>
</dbReference>
<sequence length="206" mass="21669">MTFWVWLSLSGLCLAGAASPGPSLAVVISASLGGGRARGLAAAWAHALGVGLYAALTVFGLSAIIATSDRLFVALQTLGALYLLWLALGLWRSADAAPTQEDGTAGARTAARDGFAIAFLNPKLAVFMLALFSQFVHPEASGATQAAMVLTAFFVDGLWYTVITLAVTRENWVRRLRSHAGTIDRIFAVLLTLVAIAILARVIIEL</sequence>
<proteinExistence type="predicted"/>
<gene>
    <name evidence="7" type="ORF">KT71_14129</name>
</gene>
<dbReference type="GO" id="GO:0015171">
    <property type="term" value="F:amino acid transmembrane transporter activity"/>
    <property type="evidence" value="ECO:0007669"/>
    <property type="project" value="TreeGrafter"/>
</dbReference>
<dbReference type="OrthoDB" id="581870at2"/>
<evidence type="ECO:0000256" key="3">
    <source>
        <dbReference type="ARBA" id="ARBA00022692"/>
    </source>
</evidence>
<dbReference type="RefSeq" id="WP_008295260.1">
    <property type="nucleotide sequence ID" value="NZ_CM002299.1"/>
</dbReference>
<feature type="transmembrane region" description="Helical" evidence="6">
    <location>
        <begin position="41"/>
        <end position="64"/>
    </location>
</feature>
<accession>A4A7R9</accession>
<feature type="transmembrane region" description="Helical" evidence="6">
    <location>
        <begin position="147"/>
        <end position="166"/>
    </location>
</feature>
<evidence type="ECO:0000256" key="6">
    <source>
        <dbReference type="SAM" id="Phobius"/>
    </source>
</evidence>
<evidence type="ECO:0000256" key="1">
    <source>
        <dbReference type="ARBA" id="ARBA00004651"/>
    </source>
</evidence>
<name>A4A7R9_9GAMM</name>
<dbReference type="HOGENOM" id="CLU_079569_0_1_6"/>
<evidence type="ECO:0000256" key="5">
    <source>
        <dbReference type="ARBA" id="ARBA00023136"/>
    </source>
</evidence>
<feature type="transmembrane region" description="Helical" evidence="6">
    <location>
        <begin position="186"/>
        <end position="204"/>
    </location>
</feature>
<evidence type="ECO:0000313" key="8">
    <source>
        <dbReference type="Proteomes" id="UP000019205"/>
    </source>
</evidence>
<dbReference type="Proteomes" id="UP000019205">
    <property type="component" value="Chromosome"/>
</dbReference>
<comment type="subcellular location">
    <subcellularLocation>
        <location evidence="1">Cell membrane</location>
        <topology evidence="1">Multi-pass membrane protein</topology>
    </subcellularLocation>
</comment>
<dbReference type="AlphaFoldDB" id="A4A7R9"/>
<keyword evidence="5 6" id="KW-0472">Membrane</keyword>
<organism evidence="7 8">
    <name type="scientific">Congregibacter litoralis KT71</name>
    <dbReference type="NCBI Taxonomy" id="314285"/>
    <lineage>
        <taxon>Bacteria</taxon>
        <taxon>Pseudomonadati</taxon>
        <taxon>Pseudomonadota</taxon>
        <taxon>Gammaproteobacteria</taxon>
        <taxon>Cellvibrionales</taxon>
        <taxon>Halieaceae</taxon>
        <taxon>Congregibacter</taxon>
    </lineage>
</organism>
<dbReference type="EMBL" id="AAOA02000001">
    <property type="protein sequence ID" value="EAQ97714.1"/>
    <property type="molecule type" value="Genomic_DNA"/>
</dbReference>
<reference evidence="7 8" key="1">
    <citation type="journal article" date="2007" name="Proc. Natl. Acad. Sci. U.S.A.">
        <title>Characterization of a marine gammaproteobacterium capable of aerobic anoxygenic photosynthesis.</title>
        <authorList>
            <person name="Fuchs B.M."/>
            <person name="Spring S."/>
            <person name="Teeling H."/>
            <person name="Quast C."/>
            <person name="Wulf J."/>
            <person name="Schattenhofer M."/>
            <person name="Yan S."/>
            <person name="Ferriera S."/>
            <person name="Johnson J."/>
            <person name="Glockner F.O."/>
            <person name="Amann R."/>
        </authorList>
    </citation>
    <scope>NUCLEOTIDE SEQUENCE [LARGE SCALE GENOMIC DNA]</scope>
    <source>
        <strain evidence="7">KT71</strain>
    </source>
</reference>
<evidence type="ECO:0000256" key="4">
    <source>
        <dbReference type="ARBA" id="ARBA00022989"/>
    </source>
</evidence>
<dbReference type="Pfam" id="PF01810">
    <property type="entry name" value="LysE"/>
    <property type="match status" value="1"/>
</dbReference>
<dbReference type="GO" id="GO:0005886">
    <property type="term" value="C:plasma membrane"/>
    <property type="evidence" value="ECO:0007669"/>
    <property type="project" value="UniProtKB-SubCell"/>
</dbReference>